<feature type="coiled-coil region" evidence="1">
    <location>
        <begin position="35"/>
        <end position="62"/>
    </location>
</feature>
<reference evidence="3" key="1">
    <citation type="journal article" date="2012" name="Science">
        <title>The Paleozoic origin of enzymatic lignin decomposition reconstructed from 31 fungal genomes.</title>
        <authorList>
            <person name="Floudas D."/>
            <person name="Binder M."/>
            <person name="Riley R."/>
            <person name="Barry K."/>
            <person name="Blanchette R.A."/>
            <person name="Henrissat B."/>
            <person name="Martinez A.T."/>
            <person name="Otillar R."/>
            <person name="Spatafora J.W."/>
            <person name="Yadav J.S."/>
            <person name="Aerts A."/>
            <person name="Benoit I."/>
            <person name="Boyd A."/>
            <person name="Carlson A."/>
            <person name="Copeland A."/>
            <person name="Coutinho P.M."/>
            <person name="de Vries R.P."/>
            <person name="Ferreira P."/>
            <person name="Findley K."/>
            <person name="Foster B."/>
            <person name="Gaskell J."/>
            <person name="Glotzer D."/>
            <person name="Gorecki P."/>
            <person name="Heitman J."/>
            <person name="Hesse C."/>
            <person name="Hori C."/>
            <person name="Igarashi K."/>
            <person name="Jurgens J.A."/>
            <person name="Kallen N."/>
            <person name="Kersten P."/>
            <person name="Kohler A."/>
            <person name="Kuees U."/>
            <person name="Kumar T.K.A."/>
            <person name="Kuo A."/>
            <person name="LaButti K."/>
            <person name="Larrondo L.F."/>
            <person name="Lindquist E."/>
            <person name="Ling A."/>
            <person name="Lombard V."/>
            <person name="Lucas S."/>
            <person name="Lundell T."/>
            <person name="Martin R."/>
            <person name="McLaughlin D.J."/>
            <person name="Morgenstern I."/>
            <person name="Morin E."/>
            <person name="Murat C."/>
            <person name="Nagy L.G."/>
            <person name="Nolan M."/>
            <person name="Ohm R.A."/>
            <person name="Patyshakuliyeva A."/>
            <person name="Rokas A."/>
            <person name="Ruiz-Duenas F.J."/>
            <person name="Sabat G."/>
            <person name="Salamov A."/>
            <person name="Samejima M."/>
            <person name="Schmutz J."/>
            <person name="Slot J.C."/>
            <person name="St John F."/>
            <person name="Stenlid J."/>
            <person name="Sun H."/>
            <person name="Sun S."/>
            <person name="Syed K."/>
            <person name="Tsang A."/>
            <person name="Wiebenga A."/>
            <person name="Young D."/>
            <person name="Pisabarro A."/>
            <person name="Eastwood D.C."/>
            <person name="Martin F."/>
            <person name="Cullen D."/>
            <person name="Grigoriev I.V."/>
            <person name="Hibbett D.S."/>
        </authorList>
    </citation>
    <scope>NUCLEOTIDE SEQUENCE [LARGE SCALE GENOMIC DNA]</scope>
    <source>
        <strain evidence="3">TFB10046</strain>
    </source>
</reference>
<dbReference type="InParanoid" id="J0LJC7"/>
<proteinExistence type="predicted"/>
<protein>
    <submittedName>
        <fullName evidence="2">Uncharacterized protein</fullName>
    </submittedName>
</protein>
<dbReference type="Proteomes" id="UP000006514">
    <property type="component" value="Unassembled WGS sequence"/>
</dbReference>
<dbReference type="AlphaFoldDB" id="J0LJC7"/>
<gene>
    <name evidence="2" type="ORF">AURDEDRAFT_170720</name>
</gene>
<keyword evidence="3" id="KW-1185">Reference proteome</keyword>
<evidence type="ECO:0000313" key="2">
    <source>
        <dbReference type="EMBL" id="EJD40142.1"/>
    </source>
</evidence>
<accession>J0LJC7</accession>
<evidence type="ECO:0000256" key="1">
    <source>
        <dbReference type="SAM" id="Coils"/>
    </source>
</evidence>
<dbReference type="KEGG" id="adl:AURDEDRAFT_170720"/>
<keyword evidence="1" id="KW-0175">Coiled coil</keyword>
<evidence type="ECO:0000313" key="3">
    <source>
        <dbReference type="Proteomes" id="UP000006514"/>
    </source>
</evidence>
<name>J0LJC7_AURST</name>
<dbReference type="EMBL" id="JH687805">
    <property type="protein sequence ID" value="EJD40142.1"/>
    <property type="molecule type" value="Genomic_DNA"/>
</dbReference>
<sequence>MAQPNLNDIQTALSAVSDSFMKLGKEFPMPGEASDAAVNEKLAELNDNIAQVRQQISLLTVAVDHYAEVLNKPFVTADLHAAEVGQQIGALGATVQGLADATALLPMRTYNFSASLSPNAPLAGPSGFLPPPIQTREQLLQATSSQLDALAAIVQVPNYPHEAPVAERRTRVCSHLGVPVPTATD</sequence>
<organism evidence="2 3">
    <name type="scientific">Auricularia subglabra (strain TFB-10046 / SS5)</name>
    <name type="common">White-rot fungus</name>
    <name type="synonym">Auricularia delicata (strain TFB10046)</name>
    <dbReference type="NCBI Taxonomy" id="717982"/>
    <lineage>
        <taxon>Eukaryota</taxon>
        <taxon>Fungi</taxon>
        <taxon>Dikarya</taxon>
        <taxon>Basidiomycota</taxon>
        <taxon>Agaricomycotina</taxon>
        <taxon>Agaricomycetes</taxon>
        <taxon>Auriculariales</taxon>
        <taxon>Auriculariaceae</taxon>
        <taxon>Auricularia</taxon>
    </lineage>
</organism>
<dbReference type="OrthoDB" id="5415889at2759"/>